<dbReference type="DNASU" id="1145061"/>
<organism evidence="1 2">
    <name type="scientific">Yersinia pestis</name>
    <dbReference type="NCBI Taxonomy" id="632"/>
    <lineage>
        <taxon>Bacteria</taxon>
        <taxon>Pseudomonadati</taxon>
        <taxon>Pseudomonadota</taxon>
        <taxon>Gammaproteobacteria</taxon>
        <taxon>Enterobacterales</taxon>
        <taxon>Yersiniaceae</taxon>
        <taxon>Yersinia</taxon>
    </lineage>
</organism>
<dbReference type="KEGG" id="ypk:y0114"/>
<proteinExistence type="predicted"/>
<dbReference type="Proteomes" id="UP000002490">
    <property type="component" value="Chromosome"/>
</dbReference>
<evidence type="ECO:0000313" key="1">
    <source>
        <dbReference type="EMBL" id="AAM83708.1"/>
    </source>
</evidence>
<dbReference type="HOGENOM" id="CLU_3142478_0_0_6"/>
<dbReference type="EMBL" id="AE009952">
    <property type="protein sequence ID" value="AAM83708.1"/>
    <property type="molecule type" value="Genomic_DNA"/>
</dbReference>
<reference evidence="1 2" key="1">
    <citation type="journal article" date="2002" name="J. Bacteriol.">
        <title>Genome sequence of Yersinia pestis KIM.</title>
        <authorList>
            <person name="Deng W."/>
            <person name="Burland V."/>
            <person name="Plunkett G.III."/>
            <person name="Boutin A."/>
            <person name="Mayhew G.F."/>
            <person name="Liss P."/>
            <person name="Perna N.T."/>
            <person name="Rose D.J."/>
            <person name="Mau B."/>
            <person name="Zhou S."/>
            <person name="Schwartz D.C."/>
            <person name="Fetherston J.D."/>
            <person name="Lindler L.E."/>
            <person name="Brubaker R.R."/>
            <person name="Plana G.V."/>
            <person name="Straley S.C."/>
            <person name="McDonough K.A."/>
            <person name="Nilles M.L."/>
            <person name="Matson J.S."/>
            <person name="Blattner F.R."/>
            <person name="Perry R.D."/>
        </authorList>
    </citation>
    <scope>NUCLEOTIDE SEQUENCE [LARGE SCALE GENOMIC DNA]</scope>
    <source>
        <strain evidence="2">KIM10+ / Biovar Mediaevalis</strain>
    </source>
</reference>
<evidence type="ECO:0000313" key="2">
    <source>
        <dbReference type="Proteomes" id="UP000002490"/>
    </source>
</evidence>
<dbReference type="AlphaFoldDB" id="Q8CLV9"/>
<sequence>MIMTMITSYTGHLSSHRKESVGLSIGSPLQDCGNRFSTRLSFVGRFPES</sequence>
<gene>
    <name evidence="1" type="ordered locus">y0114</name>
</gene>
<name>Q8CLV9_YERPE</name>
<accession>Q8CLV9</accession>
<protein>
    <submittedName>
        <fullName evidence="1">Uncharacterized protein</fullName>
    </submittedName>
</protein>